<dbReference type="Proteomes" id="UP000247612">
    <property type="component" value="Unassembled WGS sequence"/>
</dbReference>
<evidence type="ECO:0000313" key="2">
    <source>
        <dbReference type="EMBL" id="PXX75953.1"/>
    </source>
</evidence>
<dbReference type="GeneID" id="94440863"/>
<comment type="caution">
    <text evidence="2">The sequence shown here is derived from an EMBL/GenBank/DDBJ whole genome shotgun (WGS) entry which is preliminary data.</text>
</comment>
<dbReference type="STRING" id="1034346.GCA_000313565_01769"/>
<dbReference type="InterPro" id="IPR020042">
    <property type="entry name" value="DUF4311"/>
</dbReference>
<keyword evidence="1" id="KW-0812">Transmembrane</keyword>
<accession>A0A2V2EZF1</accession>
<keyword evidence="1" id="KW-1133">Transmembrane helix</keyword>
<reference evidence="2 3" key="1">
    <citation type="submission" date="2018-05" db="EMBL/GenBank/DDBJ databases">
        <title>Genomic Encyclopedia of Type Strains, Phase IV (KMG-IV): sequencing the most valuable type-strain genomes for metagenomic binning, comparative biology and taxonomic classification.</title>
        <authorList>
            <person name="Goeker M."/>
        </authorList>
    </citation>
    <scope>NUCLEOTIDE SEQUENCE [LARGE SCALE GENOMIC DNA]</scope>
    <source>
        <strain evidence="2 3">JC118</strain>
    </source>
</reference>
<dbReference type="EMBL" id="QJKH01000016">
    <property type="protein sequence ID" value="PXX75953.1"/>
    <property type="molecule type" value="Genomic_DNA"/>
</dbReference>
<dbReference type="Pfam" id="PF14188">
    <property type="entry name" value="DUF4311"/>
    <property type="match status" value="1"/>
</dbReference>
<dbReference type="OrthoDB" id="3196492at2"/>
<evidence type="ECO:0000256" key="1">
    <source>
        <dbReference type="SAM" id="Phobius"/>
    </source>
</evidence>
<proteinExistence type="predicted"/>
<feature type="transmembrane region" description="Helical" evidence="1">
    <location>
        <begin position="175"/>
        <end position="198"/>
    </location>
</feature>
<gene>
    <name evidence="2" type="ORF">DES51_11643</name>
</gene>
<name>A0A2V2EZF1_9FIRM</name>
<organism evidence="2 3">
    <name type="scientific">Dielma fastidiosa</name>
    <dbReference type="NCBI Taxonomy" id="1034346"/>
    <lineage>
        <taxon>Bacteria</taxon>
        <taxon>Bacillati</taxon>
        <taxon>Bacillota</taxon>
        <taxon>Erysipelotrichia</taxon>
        <taxon>Erysipelotrichales</taxon>
        <taxon>Erysipelotrichaceae</taxon>
        <taxon>Dielma</taxon>
    </lineage>
</organism>
<keyword evidence="3" id="KW-1185">Reference proteome</keyword>
<protein>
    <submittedName>
        <fullName evidence="2">Uncharacterized protein (TIGR03580 family)</fullName>
    </submittedName>
</protein>
<feature type="transmembrane region" description="Helical" evidence="1">
    <location>
        <begin position="146"/>
        <end position="163"/>
    </location>
</feature>
<dbReference type="RefSeq" id="WP_022938074.1">
    <property type="nucleotide sequence ID" value="NZ_CABKRQ010000004.1"/>
</dbReference>
<feature type="transmembrane region" description="Helical" evidence="1">
    <location>
        <begin position="210"/>
        <end position="228"/>
    </location>
</feature>
<sequence>MFELIIKSIVIGGLAGAGVGAGAARMYYAPELQAAGAFRTLGEMNACQGDPVSHFSFGFSFYINCMANGLATGCFDQDFLHRVIPNISAGVLLTKNKDVKETIQNPAKMAVVGAIVGIIGLVILNSSVSIVPAYVSTTLTEIFTPAINNFIIVMQVLFLIAALDNGKITGCWGIALGSIAFLVTGNATPGLILGIITGQTIENNGVKSKISIIFIVLMIVIWGLIAYFRGFFPQLIDAFTAAVAMIG</sequence>
<dbReference type="AlphaFoldDB" id="A0A2V2EZF1"/>
<feature type="transmembrane region" description="Helical" evidence="1">
    <location>
        <begin position="110"/>
        <end position="134"/>
    </location>
</feature>
<keyword evidence="1" id="KW-0472">Membrane</keyword>
<evidence type="ECO:0000313" key="3">
    <source>
        <dbReference type="Proteomes" id="UP000247612"/>
    </source>
</evidence>